<dbReference type="InterPro" id="IPR032675">
    <property type="entry name" value="LRR_dom_sf"/>
</dbReference>
<dbReference type="PROSITE" id="PS51257">
    <property type="entry name" value="PROKAR_LIPOPROTEIN"/>
    <property type="match status" value="1"/>
</dbReference>
<dbReference type="RefSeq" id="WP_236453927.1">
    <property type="nucleotide sequence ID" value="NZ_CBCSGE010000020.1"/>
</dbReference>
<dbReference type="Proteomes" id="UP001589607">
    <property type="component" value="Unassembled WGS sequence"/>
</dbReference>
<accession>A0ABV5GKV3</accession>
<dbReference type="Gene3D" id="3.80.10.10">
    <property type="entry name" value="Ribonuclease Inhibitor"/>
    <property type="match status" value="1"/>
</dbReference>
<gene>
    <name evidence="1" type="ORF">ACFFVF_03070</name>
</gene>
<dbReference type="SUPFAM" id="SSF52058">
    <property type="entry name" value="L domain-like"/>
    <property type="match status" value="1"/>
</dbReference>
<organism evidence="1 2">
    <name type="scientific">Flavobacterium jumunjinense</name>
    <dbReference type="NCBI Taxonomy" id="998845"/>
    <lineage>
        <taxon>Bacteria</taxon>
        <taxon>Pseudomonadati</taxon>
        <taxon>Bacteroidota</taxon>
        <taxon>Flavobacteriia</taxon>
        <taxon>Flavobacteriales</taxon>
        <taxon>Flavobacteriaceae</taxon>
        <taxon>Flavobacterium</taxon>
    </lineage>
</organism>
<dbReference type="EMBL" id="JBHMEY010000007">
    <property type="protein sequence ID" value="MFB9095485.1"/>
    <property type="molecule type" value="Genomic_DNA"/>
</dbReference>
<comment type="caution">
    <text evidence="1">The sequence shown here is derived from an EMBL/GenBank/DDBJ whole genome shotgun (WGS) entry which is preliminary data.</text>
</comment>
<proteinExistence type="predicted"/>
<sequence>MKKNKFLFLLIITLSSCKSIPDFDYSKLTKTDTIYKLDLSNRSLRKQPNLSEFTIIDLNLSNNKISDFKESFLPKGIQKLNLSNNKIKKFNCRKRIIQNINLSSNKLTTVQMSLYEEIKADTLNVANNKNLETQYWAFPKFYKTLINYTVTTKN</sequence>
<evidence type="ECO:0000313" key="1">
    <source>
        <dbReference type="EMBL" id="MFB9095485.1"/>
    </source>
</evidence>
<evidence type="ECO:0000313" key="2">
    <source>
        <dbReference type="Proteomes" id="UP001589607"/>
    </source>
</evidence>
<keyword evidence="2" id="KW-1185">Reference proteome</keyword>
<reference evidence="1 2" key="1">
    <citation type="submission" date="2024-09" db="EMBL/GenBank/DDBJ databases">
        <authorList>
            <person name="Sun Q."/>
            <person name="Mori K."/>
        </authorList>
    </citation>
    <scope>NUCLEOTIDE SEQUENCE [LARGE SCALE GENOMIC DNA]</scope>
    <source>
        <strain evidence="1 2">CECT 7955</strain>
    </source>
</reference>
<protein>
    <submittedName>
        <fullName evidence="1">Uncharacterized protein</fullName>
    </submittedName>
</protein>
<name>A0ABV5GKV3_9FLAO</name>